<dbReference type="EMBL" id="JABEPP010000007">
    <property type="protein sequence ID" value="NNM75231.1"/>
    <property type="molecule type" value="Genomic_DNA"/>
</dbReference>
<reference evidence="1 2" key="1">
    <citation type="submission" date="2020-04" db="EMBL/GenBank/DDBJ databases">
        <title>Enterovirga sp. isolate from soil.</title>
        <authorList>
            <person name="Chea S."/>
            <person name="Kim D.-U."/>
        </authorList>
    </citation>
    <scope>NUCLEOTIDE SEQUENCE [LARGE SCALE GENOMIC DNA]</scope>
    <source>
        <strain evidence="1 2">DB1703</strain>
    </source>
</reference>
<evidence type="ECO:0000313" key="1">
    <source>
        <dbReference type="EMBL" id="NNM75231.1"/>
    </source>
</evidence>
<dbReference type="RefSeq" id="WP_171220718.1">
    <property type="nucleotide sequence ID" value="NZ_JABEPP010000007.1"/>
</dbReference>
<evidence type="ECO:0000313" key="2">
    <source>
        <dbReference type="Proteomes" id="UP000564885"/>
    </source>
</evidence>
<comment type="caution">
    <text evidence="1">The sequence shown here is derived from an EMBL/GenBank/DDBJ whole genome shotgun (WGS) entry which is preliminary data.</text>
</comment>
<accession>A0A849IDA5</accession>
<sequence length="106" mass="11865">MPYYSPAELREKVFEAPLRTVEIRVSAPIINRHIAALERGQPAPKIKVGGGTIIGGGLHWYVASYVLGRQPVIEKVDPPGPDIVRYSLRQVIFEGIDWENMTVRRG</sequence>
<name>A0A849IDA5_9HYPH</name>
<dbReference type="Proteomes" id="UP000564885">
    <property type="component" value="Unassembled WGS sequence"/>
</dbReference>
<organism evidence="1 2">
    <name type="scientific">Enterovirga aerilata</name>
    <dbReference type="NCBI Taxonomy" id="2730920"/>
    <lineage>
        <taxon>Bacteria</taxon>
        <taxon>Pseudomonadati</taxon>
        <taxon>Pseudomonadota</taxon>
        <taxon>Alphaproteobacteria</taxon>
        <taxon>Hyphomicrobiales</taxon>
        <taxon>Methylobacteriaceae</taxon>
        <taxon>Enterovirga</taxon>
    </lineage>
</organism>
<protein>
    <submittedName>
        <fullName evidence="1">Uncharacterized protein</fullName>
    </submittedName>
</protein>
<proteinExistence type="predicted"/>
<gene>
    <name evidence="1" type="ORF">HJG44_22990</name>
</gene>
<dbReference type="AlphaFoldDB" id="A0A849IDA5"/>
<keyword evidence="2" id="KW-1185">Reference proteome</keyword>